<dbReference type="InterPro" id="IPR032466">
    <property type="entry name" value="Metal_Hydrolase"/>
</dbReference>
<proteinExistence type="predicted"/>
<accession>A0A271J5C4</accession>
<dbReference type="PROSITE" id="PS51365">
    <property type="entry name" value="RENAL_DIPEPTIDASE_2"/>
    <property type="match status" value="1"/>
</dbReference>
<dbReference type="PANTHER" id="PTHR10443:SF12">
    <property type="entry name" value="DIPEPTIDASE"/>
    <property type="match status" value="1"/>
</dbReference>
<comment type="caution">
    <text evidence="1">The sequence shown here is derived from an EMBL/GenBank/DDBJ whole genome shotgun (WGS) entry which is preliminary data.</text>
</comment>
<protein>
    <recommendedName>
        <fullName evidence="3">Membrane dipeptidase</fullName>
    </recommendedName>
</protein>
<dbReference type="Gene3D" id="3.20.20.140">
    <property type="entry name" value="Metal-dependent hydrolases"/>
    <property type="match status" value="1"/>
</dbReference>
<dbReference type="Pfam" id="PF01244">
    <property type="entry name" value="Peptidase_M19"/>
    <property type="match status" value="1"/>
</dbReference>
<dbReference type="CDD" id="cd01301">
    <property type="entry name" value="rDP_like"/>
    <property type="match status" value="1"/>
</dbReference>
<sequence>MPLPPAEVDRLVAVDPLWAEALRIHYDAVVLDGHVDTPTLMLDRGYQFGERHRSDHVDLPRMAEGGLDGAFFSIYVARSYGEGQAATDRALAMIEAVNRQVAGLDGATLVRTADGVLDARQRGETAVLLGLEGGHALQGSPEVLRLLAANGIRYVTLTHSNTNAWADASTDAPRWGGLNRLGRELVTEMNRLGVLVDLSHVSDDAFEDALAVTRAPVILSHSSCRALHRHARNVTDDMLRALADNGGVIMINYFAAYLGAGRIDLDDVLDHVQHAAEVAGVDHVGLGSDFDGVPRLPVGLGDATRLPYVTHGLLARGFSEADVRKILGGNVLRVLAEAERVAAEMRDENAAPPTSGG</sequence>
<dbReference type="SUPFAM" id="SSF51556">
    <property type="entry name" value="Metallo-dependent hydrolases"/>
    <property type="match status" value="1"/>
</dbReference>
<name>A0A271J5C4_9BACT</name>
<dbReference type="EMBL" id="MQWD01000001">
    <property type="protein sequence ID" value="PAP78726.1"/>
    <property type="molecule type" value="Genomic_DNA"/>
</dbReference>
<gene>
    <name evidence="1" type="ORF">BSZ37_09615</name>
</gene>
<keyword evidence="2" id="KW-1185">Reference proteome</keyword>
<evidence type="ECO:0000313" key="1">
    <source>
        <dbReference type="EMBL" id="PAP78726.1"/>
    </source>
</evidence>
<dbReference type="AlphaFoldDB" id="A0A271J5C4"/>
<dbReference type="PANTHER" id="PTHR10443">
    <property type="entry name" value="MICROSOMAL DIPEPTIDASE"/>
    <property type="match status" value="1"/>
</dbReference>
<organism evidence="1 2">
    <name type="scientific">Rubrivirga marina</name>
    <dbReference type="NCBI Taxonomy" id="1196024"/>
    <lineage>
        <taxon>Bacteria</taxon>
        <taxon>Pseudomonadati</taxon>
        <taxon>Rhodothermota</taxon>
        <taxon>Rhodothermia</taxon>
        <taxon>Rhodothermales</taxon>
        <taxon>Rubricoccaceae</taxon>
        <taxon>Rubrivirga</taxon>
    </lineage>
</organism>
<dbReference type="GO" id="GO:0006508">
    <property type="term" value="P:proteolysis"/>
    <property type="evidence" value="ECO:0007669"/>
    <property type="project" value="InterPro"/>
</dbReference>
<dbReference type="InterPro" id="IPR008257">
    <property type="entry name" value="Pept_M19"/>
</dbReference>
<evidence type="ECO:0000313" key="2">
    <source>
        <dbReference type="Proteomes" id="UP000216339"/>
    </source>
</evidence>
<evidence type="ECO:0008006" key="3">
    <source>
        <dbReference type="Google" id="ProtNLM"/>
    </source>
</evidence>
<dbReference type="Proteomes" id="UP000216339">
    <property type="component" value="Unassembled WGS sequence"/>
</dbReference>
<dbReference type="GO" id="GO:0070573">
    <property type="term" value="F:metallodipeptidase activity"/>
    <property type="evidence" value="ECO:0007669"/>
    <property type="project" value="InterPro"/>
</dbReference>
<reference evidence="1 2" key="1">
    <citation type="submission" date="2016-11" db="EMBL/GenBank/DDBJ databases">
        <title>Study of marine rhodopsin-containing bacteria.</title>
        <authorList>
            <person name="Yoshizawa S."/>
            <person name="Kumagai Y."/>
            <person name="Kogure K."/>
        </authorList>
    </citation>
    <scope>NUCLEOTIDE SEQUENCE [LARGE SCALE GENOMIC DNA]</scope>
    <source>
        <strain evidence="1 2">SAORIC-28</strain>
    </source>
</reference>